<sequence length="137" mass="14791">MYRILVPVDADSDRARGQAAFVAELPTAAENIEAIVTHALTPEEIDAPDELQSVDRIETVRLVRDYLEERDIAVELAEGSLPPADGILELAAEFDVDHIAMGSRKRSPTGKVVFGSVAQQVLLESDVPVTIVGAREA</sequence>
<evidence type="ECO:0000259" key="2">
    <source>
        <dbReference type="Pfam" id="PF00582"/>
    </source>
</evidence>
<dbReference type="SUPFAM" id="SSF52402">
    <property type="entry name" value="Adenine nucleotide alpha hydrolases-like"/>
    <property type="match status" value="1"/>
</dbReference>
<evidence type="ECO:0000256" key="1">
    <source>
        <dbReference type="ARBA" id="ARBA00008791"/>
    </source>
</evidence>
<dbReference type="PANTHER" id="PTHR46268:SF6">
    <property type="entry name" value="UNIVERSAL STRESS PROTEIN UP12"/>
    <property type="match status" value="1"/>
</dbReference>
<reference evidence="3" key="1">
    <citation type="journal article" date="2014" name="Int. J. Syst. Evol. Microbiol.">
        <title>Complete genome sequence of Corynebacterium casei LMG S-19264T (=DSM 44701T), isolated from a smear-ripened cheese.</title>
        <authorList>
            <consortium name="US DOE Joint Genome Institute (JGI-PGF)"/>
            <person name="Walter F."/>
            <person name="Albersmeier A."/>
            <person name="Kalinowski J."/>
            <person name="Ruckert C."/>
        </authorList>
    </citation>
    <scope>NUCLEOTIDE SEQUENCE</scope>
    <source>
        <strain evidence="3">JCM 17820</strain>
    </source>
</reference>
<dbReference type="Gene3D" id="3.40.50.620">
    <property type="entry name" value="HUPs"/>
    <property type="match status" value="1"/>
</dbReference>
<dbReference type="InterPro" id="IPR006015">
    <property type="entry name" value="Universal_stress_UspA"/>
</dbReference>
<dbReference type="InterPro" id="IPR014729">
    <property type="entry name" value="Rossmann-like_a/b/a_fold"/>
</dbReference>
<dbReference type="AlphaFoldDB" id="A0A830GMZ8"/>
<proteinExistence type="inferred from homology"/>
<evidence type="ECO:0000313" key="4">
    <source>
        <dbReference type="Proteomes" id="UP000605784"/>
    </source>
</evidence>
<gene>
    <name evidence="3" type="ORF">GCM10009030_24690</name>
</gene>
<comment type="caution">
    <text evidence="3">The sequence shown here is derived from an EMBL/GenBank/DDBJ whole genome shotgun (WGS) entry which is preliminary data.</text>
</comment>
<comment type="similarity">
    <text evidence="1">Belongs to the universal stress protein A family.</text>
</comment>
<keyword evidence="4" id="KW-1185">Reference proteome</keyword>
<dbReference type="PANTHER" id="PTHR46268">
    <property type="entry name" value="STRESS RESPONSE PROTEIN NHAX"/>
    <property type="match status" value="1"/>
</dbReference>
<evidence type="ECO:0000313" key="3">
    <source>
        <dbReference type="EMBL" id="GGN96429.1"/>
    </source>
</evidence>
<feature type="domain" description="UspA" evidence="2">
    <location>
        <begin position="3"/>
        <end position="132"/>
    </location>
</feature>
<dbReference type="EMBL" id="BMOU01000004">
    <property type="protein sequence ID" value="GGN96429.1"/>
    <property type="molecule type" value="Genomic_DNA"/>
</dbReference>
<dbReference type="Pfam" id="PF00582">
    <property type="entry name" value="Usp"/>
    <property type="match status" value="1"/>
</dbReference>
<protein>
    <submittedName>
        <fullName evidence="3">Universal stress protein</fullName>
    </submittedName>
</protein>
<organism evidence="3 4">
    <name type="scientific">Haloarcula pellucida</name>
    <dbReference type="NCBI Taxonomy" id="1427151"/>
    <lineage>
        <taxon>Archaea</taxon>
        <taxon>Methanobacteriati</taxon>
        <taxon>Methanobacteriota</taxon>
        <taxon>Stenosarchaea group</taxon>
        <taxon>Halobacteria</taxon>
        <taxon>Halobacteriales</taxon>
        <taxon>Haloarculaceae</taxon>
        <taxon>Haloarcula</taxon>
    </lineage>
</organism>
<dbReference type="PRINTS" id="PR01438">
    <property type="entry name" value="UNVRSLSTRESS"/>
</dbReference>
<dbReference type="RefSeq" id="WP_188998101.1">
    <property type="nucleotide sequence ID" value="NZ_BMOU01000004.1"/>
</dbReference>
<dbReference type="InterPro" id="IPR006016">
    <property type="entry name" value="UspA"/>
</dbReference>
<dbReference type="Proteomes" id="UP000605784">
    <property type="component" value="Unassembled WGS sequence"/>
</dbReference>
<reference evidence="3" key="2">
    <citation type="submission" date="2020-09" db="EMBL/GenBank/DDBJ databases">
        <authorList>
            <person name="Sun Q."/>
            <person name="Ohkuma M."/>
        </authorList>
    </citation>
    <scope>NUCLEOTIDE SEQUENCE</scope>
    <source>
        <strain evidence="3">JCM 17820</strain>
    </source>
</reference>
<name>A0A830GMZ8_9EURY</name>
<accession>A0A830GMZ8</accession>
<dbReference type="CDD" id="cd00293">
    <property type="entry name" value="USP-like"/>
    <property type="match status" value="1"/>
</dbReference>